<reference evidence="1" key="1">
    <citation type="submission" date="2024-07" db="EMBL/GenBank/DDBJ databases">
        <title>Metagenome and Metagenome-Assembled Genomes of Archaea from a hot spring from the geothermal field of Los Azufres, Mexico.</title>
        <authorList>
            <person name="Marin-Paredes R."/>
            <person name="Martinez-Romero E."/>
            <person name="Servin-Garciduenas L.E."/>
        </authorList>
    </citation>
    <scope>NUCLEOTIDE SEQUENCE</scope>
</reference>
<comment type="caution">
    <text evidence="1">The sequence shown here is derived from an EMBL/GenBank/DDBJ whole genome shotgun (WGS) entry which is preliminary data.</text>
</comment>
<name>A0ACC6UZE7_9CREN</name>
<evidence type="ECO:0000313" key="2">
    <source>
        <dbReference type="Proteomes" id="UP000033636"/>
    </source>
</evidence>
<proteinExistence type="predicted"/>
<sequence>MDIIERGVTSSKFARAALLKASIKSGDALDRLYDILAELGYFIKRGELYIRTGKVPPDRGDPIVAAVVDEIIVPFLSGRQAEPRPEILHSFTYVFQDVRILMASEMLPWGGLTLVAGFLPCGFSSELSAQAGRDLVIADDFQDVLDLEGERIALLPTLDSPLSSFLAPASFIALEPTTDLRHISSKFGEFNTAIICHRSANFYALRRMASEVFYVYIKGIKGALAAMVNEALGLGRPPACEEAVKELNGRIFYEDANICIATNSR</sequence>
<gene>
    <name evidence="1" type="ORF">TU35_002085</name>
</gene>
<evidence type="ECO:0000313" key="1">
    <source>
        <dbReference type="EMBL" id="MFB6490031.1"/>
    </source>
</evidence>
<organism evidence="1 2">
    <name type="scientific">Thermoproteus sp. AZ2</name>
    <dbReference type="NCBI Taxonomy" id="1609232"/>
    <lineage>
        <taxon>Archaea</taxon>
        <taxon>Thermoproteota</taxon>
        <taxon>Thermoprotei</taxon>
        <taxon>Thermoproteales</taxon>
        <taxon>Thermoproteaceae</taxon>
        <taxon>Thermoproteus</taxon>
    </lineage>
</organism>
<dbReference type="EMBL" id="JZWT02000004">
    <property type="protein sequence ID" value="MFB6490031.1"/>
    <property type="molecule type" value="Genomic_DNA"/>
</dbReference>
<protein>
    <submittedName>
        <fullName evidence="1">Uncharacterized protein</fullName>
    </submittedName>
</protein>
<accession>A0ACC6UZE7</accession>
<dbReference type="Proteomes" id="UP000033636">
    <property type="component" value="Unassembled WGS sequence"/>
</dbReference>